<comment type="caution">
    <text evidence="1">The sequence shown here is derived from an EMBL/GenBank/DDBJ whole genome shotgun (WGS) entry which is preliminary data.</text>
</comment>
<dbReference type="InterPro" id="IPR053745">
    <property type="entry name" value="Viral_Tail_Comp_sf"/>
</dbReference>
<name>A0A7W9AWZ5_9HYPH</name>
<evidence type="ECO:0008006" key="3">
    <source>
        <dbReference type="Google" id="ProtNLM"/>
    </source>
</evidence>
<evidence type="ECO:0000313" key="1">
    <source>
        <dbReference type="EMBL" id="MBB5702145.1"/>
    </source>
</evidence>
<dbReference type="RefSeq" id="WP_183651426.1">
    <property type="nucleotide sequence ID" value="NZ_JACIJG010000006.1"/>
</dbReference>
<dbReference type="InterPro" id="IPR021508">
    <property type="entry name" value="Gp17-like"/>
</dbReference>
<accession>A0A7W9AWZ5</accession>
<gene>
    <name evidence="1" type="ORF">FHS76_002020</name>
</gene>
<reference evidence="1 2" key="1">
    <citation type="submission" date="2020-08" db="EMBL/GenBank/DDBJ databases">
        <title>Genomic Encyclopedia of Type Strains, Phase IV (KMG-IV): sequencing the most valuable type-strain genomes for metagenomic binning, comparative biology and taxonomic classification.</title>
        <authorList>
            <person name="Goeker M."/>
        </authorList>
    </citation>
    <scope>NUCLEOTIDE SEQUENCE [LARGE SCALE GENOMIC DNA]</scope>
    <source>
        <strain evidence="1 2">DSM 26944</strain>
    </source>
</reference>
<sequence>MASLSNSLQVAVYNRLLAFTPLTDIVGSGVYDMSTLEAAYPYVTLGDEYNFQDDVTCKKSYRVYFQVDGWSDHRGYKEVKEIAQAVNDALHEYPLDVAGYRLISLSRIKTEYIRQPDGILSHSVSDFLAYIEAL</sequence>
<protein>
    <recommendedName>
        <fullName evidence="3">DUF3168 domain-containing protein</fullName>
    </recommendedName>
</protein>
<dbReference type="AlphaFoldDB" id="A0A7W9AWZ5"/>
<keyword evidence="2" id="KW-1185">Reference proteome</keyword>
<dbReference type="Proteomes" id="UP000555546">
    <property type="component" value="Unassembled WGS sequence"/>
</dbReference>
<organism evidence="1 2">
    <name type="scientific">Brucella daejeonensis</name>
    <dbReference type="NCBI Taxonomy" id="659015"/>
    <lineage>
        <taxon>Bacteria</taxon>
        <taxon>Pseudomonadati</taxon>
        <taxon>Pseudomonadota</taxon>
        <taxon>Alphaproteobacteria</taxon>
        <taxon>Hyphomicrobiales</taxon>
        <taxon>Brucellaceae</taxon>
        <taxon>Brucella/Ochrobactrum group</taxon>
        <taxon>Brucella</taxon>
    </lineage>
</organism>
<dbReference type="EMBL" id="JACIJG010000006">
    <property type="protein sequence ID" value="MBB5702145.1"/>
    <property type="molecule type" value="Genomic_DNA"/>
</dbReference>
<dbReference type="Pfam" id="PF11367">
    <property type="entry name" value="Tail_completion_gp17"/>
    <property type="match status" value="1"/>
</dbReference>
<proteinExistence type="predicted"/>
<dbReference type="Gene3D" id="3.30.2000.30">
    <property type="match status" value="1"/>
</dbReference>
<evidence type="ECO:0000313" key="2">
    <source>
        <dbReference type="Proteomes" id="UP000555546"/>
    </source>
</evidence>